<reference evidence="9" key="1">
    <citation type="submission" date="2021-06" db="EMBL/GenBank/DDBJ databases">
        <authorList>
            <person name="Hodson N. C."/>
            <person name="Mongue J. A."/>
            <person name="Jaron S. K."/>
        </authorList>
    </citation>
    <scope>NUCLEOTIDE SEQUENCE</scope>
</reference>
<dbReference type="AlphaFoldDB" id="A0A8J2JTR3"/>
<dbReference type="OrthoDB" id="432447at2759"/>
<evidence type="ECO:0000256" key="3">
    <source>
        <dbReference type="ARBA" id="ARBA00022741"/>
    </source>
</evidence>
<dbReference type="InterPro" id="IPR001805">
    <property type="entry name" value="Adenokinase"/>
</dbReference>
<feature type="domain" description="Carbohydrate kinase PfkB" evidence="8">
    <location>
        <begin position="29"/>
        <end position="345"/>
    </location>
</feature>
<evidence type="ECO:0000313" key="10">
    <source>
        <dbReference type="Proteomes" id="UP000708208"/>
    </source>
</evidence>
<keyword evidence="7" id="KW-0460">Magnesium</keyword>
<dbReference type="GO" id="GO:0044209">
    <property type="term" value="P:AMP salvage"/>
    <property type="evidence" value="ECO:0007669"/>
    <property type="project" value="UniProtKB-UniRule"/>
</dbReference>
<keyword evidence="7" id="KW-0539">Nucleus</keyword>
<dbReference type="PANTHER" id="PTHR45769">
    <property type="entry name" value="ADENOSINE KINASE"/>
    <property type="match status" value="1"/>
</dbReference>
<dbReference type="InterPro" id="IPR002173">
    <property type="entry name" value="Carboh/pur_kinase_PfkB_CS"/>
</dbReference>
<keyword evidence="7" id="KW-0660">Purine salvage</keyword>
<evidence type="ECO:0000256" key="2">
    <source>
        <dbReference type="ARBA" id="ARBA00022679"/>
    </source>
</evidence>
<dbReference type="GO" id="GO:0005829">
    <property type="term" value="C:cytosol"/>
    <property type="evidence" value="ECO:0007669"/>
    <property type="project" value="TreeGrafter"/>
</dbReference>
<keyword evidence="2 7" id="KW-0808">Transferase</keyword>
<keyword evidence="5 7" id="KW-0067">ATP-binding</keyword>
<evidence type="ECO:0000256" key="7">
    <source>
        <dbReference type="RuleBase" id="RU368116"/>
    </source>
</evidence>
<dbReference type="GO" id="GO:0006144">
    <property type="term" value="P:purine nucleobase metabolic process"/>
    <property type="evidence" value="ECO:0007669"/>
    <property type="project" value="TreeGrafter"/>
</dbReference>
<dbReference type="FunFam" id="3.40.1190.20:FF:000006">
    <property type="entry name" value="Adenosine kinase 2"/>
    <property type="match status" value="1"/>
</dbReference>
<gene>
    <name evidence="9" type="ORF">AFUS01_LOCUS13503</name>
</gene>
<protein>
    <recommendedName>
        <fullName evidence="7">Adenosine kinase</fullName>
        <shortName evidence="7">AK</shortName>
        <ecNumber evidence="7">2.7.1.20</ecNumber>
    </recommendedName>
    <alternativeName>
        <fullName evidence="7">Adenosine 5'-phosphotransferase</fullName>
    </alternativeName>
</protein>
<dbReference type="GO" id="GO:0004001">
    <property type="term" value="F:adenosine kinase activity"/>
    <property type="evidence" value="ECO:0007669"/>
    <property type="project" value="UniProtKB-UniRule"/>
</dbReference>
<evidence type="ECO:0000256" key="4">
    <source>
        <dbReference type="ARBA" id="ARBA00022777"/>
    </source>
</evidence>
<sequence length="349" mass="38019">MTTAVPEGTLFGMGNPLLDIVADVDLDFLEKYSLKANNAILAEEIHQPLYKETVDKYKVQFIAGGSVQNTLRVTQWILGTPNTTTFMGAVGADNFAETLSQEAIGEGVNVQYQVVESQPTGTCAVLITGNDRSLCANLAAANHYTLDHLEKPENMALLEKAKFYYISGFFLTVSPESILTVAKYAASQNRPYMMNLSAPFILEFFSDRFNSVLPYIDILFGNETEARAFSKLQGFETDDITKIALKAAALSKDNSQRPRIVVFTQGSDPVVVAEQNGSCGKVSQYPVVPLESSQIKDTNGAGDAFVGGFLAQYIQGQTIAKSVDCGIWAATEVIQQSGATFPKDKRFPR</sequence>
<evidence type="ECO:0000256" key="5">
    <source>
        <dbReference type="ARBA" id="ARBA00022840"/>
    </source>
</evidence>
<keyword evidence="3 7" id="KW-0547">Nucleotide-binding</keyword>
<comment type="cofactor">
    <cofactor evidence="7">
        <name>Mg(2+)</name>
        <dbReference type="ChEBI" id="CHEBI:18420"/>
    </cofactor>
    <text evidence="7">Binds 3 Mg(2+) ions per subunit.</text>
</comment>
<comment type="function">
    <text evidence="7">ATP dependent phosphorylation of adenosine and other related nucleoside analogs to monophosphate derivatives.</text>
</comment>
<accession>A0A8J2JTR3</accession>
<keyword evidence="4 7" id="KW-0418">Kinase</keyword>
<comment type="subcellular location">
    <subcellularLocation>
        <location evidence="7">Nucleus</location>
    </subcellularLocation>
</comment>
<name>A0A8J2JTR3_9HEXA</name>
<dbReference type="EMBL" id="CAJVCH010109992">
    <property type="protein sequence ID" value="CAG7724482.1"/>
    <property type="molecule type" value="Genomic_DNA"/>
</dbReference>
<dbReference type="EC" id="2.7.1.20" evidence="7"/>
<dbReference type="GO" id="GO:0005524">
    <property type="term" value="F:ATP binding"/>
    <property type="evidence" value="ECO:0007669"/>
    <property type="project" value="UniProtKB-UniRule"/>
</dbReference>
<evidence type="ECO:0000256" key="1">
    <source>
        <dbReference type="ARBA" id="ARBA00010688"/>
    </source>
</evidence>
<dbReference type="Pfam" id="PF00294">
    <property type="entry name" value="PfkB"/>
    <property type="match status" value="1"/>
</dbReference>
<comment type="similarity">
    <text evidence="1 7">Belongs to the carbohydrate kinase PfkB family.</text>
</comment>
<comment type="caution">
    <text evidence="9">The sequence shown here is derived from an EMBL/GenBank/DDBJ whole genome shotgun (WGS) entry which is preliminary data.</text>
</comment>
<feature type="active site" description="Proton acceptor" evidence="6">
    <location>
        <position position="303"/>
    </location>
</feature>
<dbReference type="GO" id="GO:0005634">
    <property type="term" value="C:nucleus"/>
    <property type="evidence" value="ECO:0007669"/>
    <property type="project" value="UniProtKB-SubCell"/>
</dbReference>
<dbReference type="PROSITE" id="PS00584">
    <property type="entry name" value="PFKB_KINASES_2"/>
    <property type="match status" value="1"/>
</dbReference>
<comment type="catalytic activity">
    <reaction evidence="7">
        <text>adenosine + ATP = AMP + ADP + H(+)</text>
        <dbReference type="Rhea" id="RHEA:20824"/>
        <dbReference type="ChEBI" id="CHEBI:15378"/>
        <dbReference type="ChEBI" id="CHEBI:16335"/>
        <dbReference type="ChEBI" id="CHEBI:30616"/>
        <dbReference type="ChEBI" id="CHEBI:456215"/>
        <dbReference type="ChEBI" id="CHEBI:456216"/>
        <dbReference type="EC" id="2.7.1.20"/>
    </reaction>
</comment>
<comment type="pathway">
    <text evidence="7">Purine metabolism; AMP biosynthesis via salvage pathway; AMP from adenosine: step 1/1.</text>
</comment>
<organism evidence="9 10">
    <name type="scientific">Allacma fusca</name>
    <dbReference type="NCBI Taxonomy" id="39272"/>
    <lineage>
        <taxon>Eukaryota</taxon>
        <taxon>Metazoa</taxon>
        <taxon>Ecdysozoa</taxon>
        <taxon>Arthropoda</taxon>
        <taxon>Hexapoda</taxon>
        <taxon>Collembola</taxon>
        <taxon>Symphypleona</taxon>
        <taxon>Sminthuridae</taxon>
        <taxon>Allacma</taxon>
    </lineage>
</organism>
<dbReference type="Proteomes" id="UP000708208">
    <property type="component" value="Unassembled WGS sequence"/>
</dbReference>
<dbReference type="PANTHER" id="PTHR45769:SF3">
    <property type="entry name" value="ADENOSINE KINASE"/>
    <property type="match status" value="1"/>
</dbReference>
<dbReference type="InterPro" id="IPR011611">
    <property type="entry name" value="PfkB_dom"/>
</dbReference>
<dbReference type="CDD" id="cd01168">
    <property type="entry name" value="adenosine_kinase"/>
    <property type="match status" value="1"/>
</dbReference>
<proteinExistence type="inferred from homology"/>
<dbReference type="GO" id="GO:0006166">
    <property type="term" value="P:purine ribonucleoside salvage"/>
    <property type="evidence" value="ECO:0007669"/>
    <property type="project" value="UniProtKB-KW"/>
</dbReference>
<evidence type="ECO:0000259" key="8">
    <source>
        <dbReference type="Pfam" id="PF00294"/>
    </source>
</evidence>
<keyword evidence="10" id="KW-1185">Reference proteome</keyword>
<evidence type="ECO:0000256" key="6">
    <source>
        <dbReference type="PIRSR" id="PIRSR601805-1"/>
    </source>
</evidence>
<comment type="subunit">
    <text evidence="7">Monomer.</text>
</comment>
<evidence type="ECO:0000313" key="9">
    <source>
        <dbReference type="EMBL" id="CAG7724482.1"/>
    </source>
</evidence>